<reference evidence="1" key="1">
    <citation type="submission" date="2014-12" db="EMBL/GenBank/DDBJ databases">
        <title>Insight into the proteome of Arion vulgaris.</title>
        <authorList>
            <person name="Aradska J."/>
            <person name="Bulat T."/>
            <person name="Smidak R."/>
            <person name="Sarate P."/>
            <person name="Gangsoo J."/>
            <person name="Sialana F."/>
            <person name="Bilban M."/>
            <person name="Lubec G."/>
        </authorList>
    </citation>
    <scope>NUCLEOTIDE SEQUENCE</scope>
    <source>
        <tissue evidence="1">Skin</tissue>
    </source>
</reference>
<feature type="non-terminal residue" evidence="1">
    <location>
        <position position="120"/>
    </location>
</feature>
<dbReference type="AlphaFoldDB" id="A0A0B6YI04"/>
<dbReference type="EMBL" id="HACG01008988">
    <property type="protein sequence ID" value="CEK55853.1"/>
    <property type="molecule type" value="Transcribed_RNA"/>
</dbReference>
<name>A0A0B6YI04_9EUPU</name>
<protein>
    <submittedName>
        <fullName evidence="1">Uncharacterized protein</fullName>
    </submittedName>
</protein>
<proteinExistence type="predicted"/>
<feature type="non-terminal residue" evidence="1">
    <location>
        <position position="1"/>
    </location>
</feature>
<sequence>QEFVYQIASRIKQIATDVLNVTMTDATRSALYIEVLQMINGRIDLVDKAYDSYQQLQNSYRNGEPIFASGFREEPIEDNLYITPRALLNYSISISDLVTNETISLGEDIEYMKAILLDYV</sequence>
<organism evidence="1">
    <name type="scientific">Arion vulgaris</name>
    <dbReference type="NCBI Taxonomy" id="1028688"/>
    <lineage>
        <taxon>Eukaryota</taxon>
        <taxon>Metazoa</taxon>
        <taxon>Spiralia</taxon>
        <taxon>Lophotrochozoa</taxon>
        <taxon>Mollusca</taxon>
        <taxon>Gastropoda</taxon>
        <taxon>Heterobranchia</taxon>
        <taxon>Euthyneura</taxon>
        <taxon>Panpulmonata</taxon>
        <taxon>Eupulmonata</taxon>
        <taxon>Stylommatophora</taxon>
        <taxon>Helicina</taxon>
        <taxon>Arionoidea</taxon>
        <taxon>Arionidae</taxon>
        <taxon>Arion</taxon>
    </lineage>
</organism>
<evidence type="ECO:0000313" key="1">
    <source>
        <dbReference type="EMBL" id="CEK55853.1"/>
    </source>
</evidence>
<gene>
    <name evidence="1" type="primary">ORF26202</name>
</gene>
<accession>A0A0B6YI04</accession>